<dbReference type="PANTHER" id="PTHR33802:SF1">
    <property type="entry name" value="XK-RELATED PROTEIN"/>
    <property type="match status" value="1"/>
</dbReference>
<dbReference type="OrthoDB" id="5189031at2"/>
<accession>A0A844ZKC8</accession>
<feature type="transmembrane region" description="Helical" evidence="1">
    <location>
        <begin position="140"/>
        <end position="163"/>
    </location>
</feature>
<feature type="transmembrane region" description="Helical" evidence="1">
    <location>
        <begin position="203"/>
        <end position="219"/>
    </location>
</feature>
<feature type="transmembrane region" description="Helical" evidence="1">
    <location>
        <begin position="47"/>
        <end position="66"/>
    </location>
</feature>
<evidence type="ECO:0008006" key="4">
    <source>
        <dbReference type="Google" id="ProtNLM"/>
    </source>
</evidence>
<feature type="transmembrane region" description="Helical" evidence="1">
    <location>
        <begin position="105"/>
        <end position="128"/>
    </location>
</feature>
<keyword evidence="1" id="KW-0472">Membrane</keyword>
<dbReference type="PANTHER" id="PTHR33802">
    <property type="entry name" value="SI:CH211-161H7.5-RELATED"/>
    <property type="match status" value="1"/>
</dbReference>
<reference evidence="2 3" key="1">
    <citation type="submission" date="2019-12" db="EMBL/GenBank/DDBJ databases">
        <title>Genomic-based taxomic classification of the family Erythrobacteraceae.</title>
        <authorList>
            <person name="Xu L."/>
        </authorList>
    </citation>
    <scope>NUCLEOTIDE SEQUENCE [LARGE SCALE GENOMIC DNA]</scope>
    <source>
        <strain evidence="2 3">JCM 16339</strain>
    </source>
</reference>
<organism evidence="2 3">
    <name type="scientific">Alteraurantiacibacter aestuarii</name>
    <dbReference type="NCBI Taxonomy" id="650004"/>
    <lineage>
        <taxon>Bacteria</taxon>
        <taxon>Pseudomonadati</taxon>
        <taxon>Pseudomonadota</taxon>
        <taxon>Alphaproteobacteria</taxon>
        <taxon>Sphingomonadales</taxon>
        <taxon>Erythrobacteraceae</taxon>
        <taxon>Alteraurantiacibacter</taxon>
    </lineage>
</organism>
<evidence type="ECO:0000313" key="2">
    <source>
        <dbReference type="EMBL" id="MXO88255.1"/>
    </source>
</evidence>
<proteinExistence type="predicted"/>
<gene>
    <name evidence="2" type="ORF">GRI32_05840</name>
</gene>
<evidence type="ECO:0000256" key="1">
    <source>
        <dbReference type="SAM" id="Phobius"/>
    </source>
</evidence>
<feature type="transmembrane region" description="Helical" evidence="1">
    <location>
        <begin position="7"/>
        <end position="27"/>
    </location>
</feature>
<name>A0A844ZKC8_9SPHN</name>
<dbReference type="Proteomes" id="UP000435243">
    <property type="component" value="Unassembled WGS sequence"/>
</dbReference>
<dbReference type="AlphaFoldDB" id="A0A844ZKC8"/>
<feature type="transmembrane region" description="Helical" evidence="1">
    <location>
        <begin position="175"/>
        <end position="196"/>
    </location>
</feature>
<feature type="transmembrane region" description="Helical" evidence="1">
    <location>
        <begin position="78"/>
        <end position="99"/>
    </location>
</feature>
<feature type="transmembrane region" description="Helical" evidence="1">
    <location>
        <begin position="225"/>
        <end position="246"/>
    </location>
</feature>
<evidence type="ECO:0000313" key="3">
    <source>
        <dbReference type="Proteomes" id="UP000435243"/>
    </source>
</evidence>
<protein>
    <recommendedName>
        <fullName evidence="4">Tryptophan-rich sensory protein</fullName>
    </recommendedName>
</protein>
<keyword evidence="1" id="KW-0812">Transmembrane</keyword>
<sequence>MVRSTAQVWGVVLAVLFQICATFLPALGFGVNIGEQSDATNTLITPAGWAFIIWGPLYTGSIVYAVYQAMPRQRSNGLLASTAWPAACAFFGNGLWALYVQFTDLNGVSVAIIAFTLASILTAFRQMAPWQTAFSRAEQWCVVLPLSTLAAWLSAASIVNVAASLKYHGVDAGSLGPTLSAAVVLAGGIIAATAVLRERGNPWYALVFLWALAAIHAAGGQVSEYVGMATLIAAALVSAAALYALANAGNRRHWFKAG</sequence>
<comment type="caution">
    <text evidence="2">The sequence shown here is derived from an EMBL/GenBank/DDBJ whole genome shotgun (WGS) entry which is preliminary data.</text>
</comment>
<keyword evidence="3" id="KW-1185">Reference proteome</keyword>
<dbReference type="EMBL" id="WTYY01000003">
    <property type="protein sequence ID" value="MXO88255.1"/>
    <property type="molecule type" value="Genomic_DNA"/>
</dbReference>
<keyword evidence="1" id="KW-1133">Transmembrane helix</keyword>